<accession>A0A7W8MVZ4</accession>
<organism evidence="2 3">
    <name type="scientific">Anoxybacteroides tepidamans</name>
    <dbReference type="NCBI Taxonomy" id="265948"/>
    <lineage>
        <taxon>Bacteria</taxon>
        <taxon>Bacillati</taxon>
        <taxon>Bacillota</taxon>
        <taxon>Bacilli</taxon>
        <taxon>Bacillales</taxon>
        <taxon>Anoxybacillaceae</taxon>
        <taxon>Anoxybacteroides</taxon>
    </lineage>
</organism>
<evidence type="ECO:0000313" key="3">
    <source>
        <dbReference type="Proteomes" id="UP000520011"/>
    </source>
</evidence>
<evidence type="ECO:0000259" key="1">
    <source>
        <dbReference type="PROSITE" id="PS51186"/>
    </source>
</evidence>
<feature type="domain" description="N-acetyltransferase" evidence="1">
    <location>
        <begin position="4"/>
        <end position="143"/>
    </location>
</feature>
<dbReference type="PANTHER" id="PTHR13355:SF11">
    <property type="entry name" value="GLUCOSAMINE 6-PHOSPHATE N-ACETYLTRANSFERASE"/>
    <property type="match status" value="1"/>
</dbReference>
<keyword evidence="2" id="KW-0012">Acyltransferase</keyword>
<dbReference type="Gene3D" id="3.40.630.30">
    <property type="match status" value="1"/>
</dbReference>
<dbReference type="InterPro" id="IPR016181">
    <property type="entry name" value="Acyl_CoA_acyltransferase"/>
</dbReference>
<dbReference type="EMBL" id="JACHEP010000028">
    <property type="protein sequence ID" value="MBB5326097.1"/>
    <property type="molecule type" value="Genomic_DNA"/>
</dbReference>
<dbReference type="AlphaFoldDB" id="A0A7W8MVZ4"/>
<proteinExistence type="predicted"/>
<keyword evidence="3" id="KW-1185">Reference proteome</keyword>
<comment type="caution">
    <text evidence="2">The sequence shown here is derived from an EMBL/GenBank/DDBJ whole genome shotgun (WGS) entry which is preliminary data.</text>
</comment>
<dbReference type="RefSeq" id="WP_183256193.1">
    <property type="nucleotide sequence ID" value="NZ_JACHEP010000028.1"/>
</dbReference>
<gene>
    <name evidence="2" type="ORF">HNQ34_003215</name>
</gene>
<keyword evidence="2" id="KW-0808">Transferase</keyword>
<evidence type="ECO:0000313" key="2">
    <source>
        <dbReference type="EMBL" id="MBB5326097.1"/>
    </source>
</evidence>
<dbReference type="PROSITE" id="PS51186">
    <property type="entry name" value="GNAT"/>
    <property type="match status" value="1"/>
</dbReference>
<dbReference type="SUPFAM" id="SSF55729">
    <property type="entry name" value="Acyl-CoA N-acyltransferases (Nat)"/>
    <property type="match status" value="1"/>
</dbReference>
<dbReference type="GO" id="GO:0004343">
    <property type="term" value="F:glucosamine 6-phosphate N-acetyltransferase activity"/>
    <property type="evidence" value="ECO:0007669"/>
    <property type="project" value="TreeGrafter"/>
</dbReference>
<protein>
    <submittedName>
        <fullName evidence="2">Putative GNAT family N-acyltransferase</fullName>
    </submittedName>
</protein>
<dbReference type="Proteomes" id="UP000520011">
    <property type="component" value="Unassembled WGS sequence"/>
</dbReference>
<reference evidence="2 3" key="1">
    <citation type="submission" date="2020-08" db="EMBL/GenBank/DDBJ databases">
        <title>Genomic Encyclopedia of Type Strains, Phase IV (KMG-IV): sequencing the most valuable type-strain genomes for metagenomic binning, comparative biology and taxonomic classification.</title>
        <authorList>
            <person name="Goeker M."/>
        </authorList>
    </citation>
    <scope>NUCLEOTIDE SEQUENCE [LARGE SCALE GENOMIC DNA]</scope>
    <source>
        <strain evidence="2 3">DSM 16325</strain>
    </source>
</reference>
<name>A0A7W8MVZ4_9BACL</name>
<dbReference type="InterPro" id="IPR039143">
    <property type="entry name" value="GNPNAT1-like"/>
</dbReference>
<sequence length="143" mass="16403">MVVVFGKKEKEALYQDALFVRQKVFVEEQHVPVEEEVDSFEDEAVHFVLYDQNKPVGAGRFRMLDEAIGKIERICVLSDYRNKGAGRLIMERIEQFAKEHGVTKAKLNAQTHAEPFYKKLGYETISDVFIDAGIPHVTMIKTL</sequence>
<dbReference type="InterPro" id="IPR000182">
    <property type="entry name" value="GNAT_dom"/>
</dbReference>
<dbReference type="CDD" id="cd04301">
    <property type="entry name" value="NAT_SF"/>
    <property type="match status" value="1"/>
</dbReference>
<dbReference type="Pfam" id="PF13673">
    <property type="entry name" value="Acetyltransf_10"/>
    <property type="match status" value="1"/>
</dbReference>
<dbReference type="PANTHER" id="PTHR13355">
    <property type="entry name" value="GLUCOSAMINE 6-PHOSPHATE N-ACETYLTRANSFERASE"/>
    <property type="match status" value="1"/>
</dbReference>